<dbReference type="Proteomes" id="UP001438707">
    <property type="component" value="Unassembled WGS sequence"/>
</dbReference>
<feature type="compositionally biased region" description="Polar residues" evidence="1">
    <location>
        <begin position="922"/>
        <end position="936"/>
    </location>
</feature>
<feature type="region of interest" description="Disordered" evidence="1">
    <location>
        <begin position="1137"/>
        <end position="1160"/>
    </location>
</feature>
<feature type="region of interest" description="Disordered" evidence="1">
    <location>
        <begin position="563"/>
        <end position="1114"/>
    </location>
</feature>
<feature type="compositionally biased region" description="Polar residues" evidence="1">
    <location>
        <begin position="1066"/>
        <end position="1075"/>
    </location>
</feature>
<feature type="compositionally biased region" description="Low complexity" evidence="1">
    <location>
        <begin position="754"/>
        <end position="765"/>
    </location>
</feature>
<feature type="compositionally biased region" description="Pro residues" evidence="1">
    <location>
        <begin position="599"/>
        <end position="610"/>
    </location>
</feature>
<feature type="region of interest" description="Disordered" evidence="1">
    <location>
        <begin position="410"/>
        <end position="467"/>
    </location>
</feature>
<protein>
    <submittedName>
        <fullName evidence="2">Uncharacterized protein</fullName>
    </submittedName>
</protein>
<feature type="compositionally biased region" description="Polar residues" evidence="1">
    <location>
        <begin position="247"/>
        <end position="260"/>
    </location>
</feature>
<keyword evidence="3" id="KW-1185">Reference proteome</keyword>
<reference evidence="2 3" key="1">
    <citation type="journal article" date="2024" name="Nat. Commun.">
        <title>Phylogenomics reveals the evolutionary origins of lichenization in chlorophyte algae.</title>
        <authorList>
            <person name="Puginier C."/>
            <person name="Libourel C."/>
            <person name="Otte J."/>
            <person name="Skaloud P."/>
            <person name="Haon M."/>
            <person name="Grisel S."/>
            <person name="Petersen M."/>
            <person name="Berrin J.G."/>
            <person name="Delaux P.M."/>
            <person name="Dal Grande F."/>
            <person name="Keller J."/>
        </authorList>
    </citation>
    <scope>NUCLEOTIDE SEQUENCE [LARGE SCALE GENOMIC DNA]</scope>
    <source>
        <strain evidence="2 3">SAG 2145</strain>
    </source>
</reference>
<feature type="compositionally biased region" description="Low complexity" evidence="1">
    <location>
        <begin position="792"/>
        <end position="807"/>
    </location>
</feature>
<accession>A0AAW1PY31</accession>
<feature type="compositionally biased region" description="Polar residues" evidence="1">
    <location>
        <begin position="824"/>
        <end position="843"/>
    </location>
</feature>
<feature type="compositionally biased region" description="Low complexity" evidence="1">
    <location>
        <begin position="943"/>
        <end position="952"/>
    </location>
</feature>
<feature type="compositionally biased region" description="Polar residues" evidence="1">
    <location>
        <begin position="571"/>
        <end position="582"/>
    </location>
</feature>
<organism evidence="2 3">
    <name type="scientific">Apatococcus lobatus</name>
    <dbReference type="NCBI Taxonomy" id="904363"/>
    <lineage>
        <taxon>Eukaryota</taxon>
        <taxon>Viridiplantae</taxon>
        <taxon>Chlorophyta</taxon>
        <taxon>core chlorophytes</taxon>
        <taxon>Trebouxiophyceae</taxon>
        <taxon>Chlorellales</taxon>
        <taxon>Chlorellaceae</taxon>
        <taxon>Apatococcus</taxon>
    </lineage>
</organism>
<feature type="compositionally biased region" description="Polar residues" evidence="1">
    <location>
        <begin position="1143"/>
        <end position="1153"/>
    </location>
</feature>
<dbReference type="EMBL" id="JALJOS010000059">
    <property type="protein sequence ID" value="KAK9818591.1"/>
    <property type="molecule type" value="Genomic_DNA"/>
</dbReference>
<comment type="caution">
    <text evidence="2">The sequence shown here is derived from an EMBL/GenBank/DDBJ whole genome shotgun (WGS) entry which is preliminary data.</text>
</comment>
<evidence type="ECO:0000256" key="1">
    <source>
        <dbReference type="SAM" id="MobiDB-lite"/>
    </source>
</evidence>
<evidence type="ECO:0000313" key="2">
    <source>
        <dbReference type="EMBL" id="KAK9818591.1"/>
    </source>
</evidence>
<feature type="compositionally biased region" description="Polar residues" evidence="1">
    <location>
        <begin position="631"/>
        <end position="653"/>
    </location>
</feature>
<feature type="compositionally biased region" description="Low complexity" evidence="1">
    <location>
        <begin position="908"/>
        <end position="921"/>
    </location>
</feature>
<feature type="region of interest" description="Disordered" evidence="1">
    <location>
        <begin position="235"/>
        <end position="268"/>
    </location>
</feature>
<name>A0AAW1PY31_9CHLO</name>
<gene>
    <name evidence="2" type="ORF">WJX74_006513</name>
</gene>
<proteinExistence type="predicted"/>
<sequence>MTSVWDEIEEEEEEALHGGHYQAVMHDTWHEGMTVTQGAAPHRINLQSGFLRQIVKNQHSRSDFHQQWMETATELQKEHQRELLGMRTDKRQWRGPGWREAARAAEGRGKASTDPINDQWRGKATHSFGPRQQGKTAGEAEGGAISLVRPDVSAANAALRQLLLRNAAAATDREAAKPVDSDEAIPEVPRAVPDMRPVSRLAGAALKGLLAKARSSTAPPSHTSTSLAAVIEIDANPPAGRPGEQEGSASMPQQPESTPLPTVKPSGRLAGSAFKALGSSAGTVRRPKSASLAAAHMQTNGPVNLLSDAVNQPTVTQPALQHPVEAIRADGPSALEGGSSPIAQGCLAQKPSATALKPSGKLAGTALKALDLSASRSRRRDGADEPAVQSRNLADQTRALSSALGISMADGNLGQAPSQTPASHLHSVHCRTPQMSQRSRHQDEPQSQPSSPHLRHSPEHPAEPDYYTGFLQSRVPACPPEPSVVRARDEALLHPFVPHHSAPEGDVNGKEQFEMENPGGYSQADGWETSDDAVVVWQIQMSDGSSHLVDPQTGQILMQVHAAHEHPASDMSATAPSTQPGHLNQHPPSGHASNHQPPDGIPGPAPPNHPAPDARSFQSGSLQRHPAHPLTRQSTAQLSHQSQRQQSVSTKPGSRQKGEQRAEPSMPHGISGSAPARGRTSRRPAGQLEAIHPATATSVGPALALHDSRASSSDRSPSGSSIVAVDQRVAASPGQAASRASSEHGSRARKPLRAAGSLAQQALQGALGGGTGPSHLAAGGDRAVVGQAQHEASSPATSASSPRPAAPVQRPDIPRSSKAAIEQQAGSSSLSRAPSAAGPSTSDLTRRSQPRGRGASAALAPDTKPVAPKQHCLPSSSHSPLVPAAHVLAPLQTLGRDAERSAGRRQPAHGSLSGHAGSSASTPLQSGSRQTDSSEPGQDARVARPAAAASSRGSKKQTGDATARTCRSVATSMAQAQSGGDNSGLAGAQQVDIPVARSSAAAPDAAVASQSSEHSANWSIPFGRHASGDAQPAAQGHVRRVPRPDNFRTQAGEAPHTISSHAAPEASQSRGSQLQGKGPSTGVRNQHQRVHRVEHGSCTQEAESASASAVSMSSHADEARIRDVLARADRLIAEGAPAARSHAPSTAAGSANAVQRLPRKKLSEVVAEVDSTRSSFPHMAFSHAASEW</sequence>
<feature type="compositionally biased region" description="Polar residues" evidence="1">
    <location>
        <begin position="968"/>
        <end position="980"/>
    </location>
</feature>
<feature type="region of interest" description="Disordered" evidence="1">
    <location>
        <begin position="373"/>
        <end position="394"/>
    </location>
</feature>
<evidence type="ECO:0000313" key="3">
    <source>
        <dbReference type="Proteomes" id="UP001438707"/>
    </source>
</evidence>
<dbReference type="AlphaFoldDB" id="A0AAW1PY31"/>
<feature type="compositionally biased region" description="Low complexity" evidence="1">
    <location>
        <begin position="996"/>
        <end position="1012"/>
    </location>
</feature>
<feature type="compositionally biased region" description="Low complexity" evidence="1">
    <location>
        <begin position="1102"/>
        <end position="1114"/>
    </location>
</feature>
<feature type="compositionally biased region" description="Low complexity" evidence="1">
    <location>
        <begin position="710"/>
        <end position="721"/>
    </location>
</feature>
<feature type="region of interest" description="Disordered" evidence="1">
    <location>
        <begin position="103"/>
        <end position="141"/>
    </location>
</feature>